<dbReference type="InterPro" id="IPR022398">
    <property type="entry name" value="Peptidase_S8_His-AS"/>
</dbReference>
<dbReference type="PROSITE" id="PS00137">
    <property type="entry name" value="SUBTILASE_HIS"/>
    <property type="match status" value="1"/>
</dbReference>
<organism evidence="8 9">
    <name type="scientific">Cyanomargarita calcarea GSE-NOS-MK-12-04C</name>
    <dbReference type="NCBI Taxonomy" id="2839659"/>
    <lineage>
        <taxon>Bacteria</taxon>
        <taxon>Bacillati</taxon>
        <taxon>Cyanobacteriota</taxon>
        <taxon>Cyanophyceae</taxon>
        <taxon>Nostocales</taxon>
        <taxon>Cyanomargaritaceae</taxon>
        <taxon>Cyanomargarita</taxon>
    </lineage>
</organism>
<keyword evidence="4 5" id="KW-0720">Serine protease</keyword>
<comment type="similarity">
    <text evidence="1 5">Belongs to the peptidase S8 family.</text>
</comment>
<feature type="domain" description="Peptidase S8/S53" evidence="7">
    <location>
        <begin position="305"/>
        <end position="654"/>
    </location>
</feature>
<dbReference type="AlphaFoldDB" id="A0A951UU98"/>
<reference evidence="8" key="2">
    <citation type="journal article" date="2022" name="Microbiol. Resour. Announc.">
        <title>Metagenome Sequencing to Explore Phylogenomics of Terrestrial Cyanobacteria.</title>
        <authorList>
            <person name="Ward R.D."/>
            <person name="Stajich J.E."/>
            <person name="Johansen J.R."/>
            <person name="Huntemann M."/>
            <person name="Clum A."/>
            <person name="Foster B."/>
            <person name="Foster B."/>
            <person name="Roux S."/>
            <person name="Palaniappan K."/>
            <person name="Varghese N."/>
            <person name="Mukherjee S."/>
            <person name="Reddy T.B.K."/>
            <person name="Daum C."/>
            <person name="Copeland A."/>
            <person name="Chen I.A."/>
            <person name="Ivanova N.N."/>
            <person name="Kyrpides N.C."/>
            <person name="Shapiro N."/>
            <person name="Eloe-Fadrosh E.A."/>
            <person name="Pietrasiak N."/>
        </authorList>
    </citation>
    <scope>NUCLEOTIDE SEQUENCE</scope>
    <source>
        <strain evidence="8">GSE-NOS-MK-12-04C</strain>
    </source>
</reference>
<feature type="active site" description="Charge relay system" evidence="5">
    <location>
        <position position="618"/>
    </location>
</feature>
<protein>
    <submittedName>
        <fullName evidence="8">S8 family serine peptidase</fullName>
    </submittedName>
</protein>
<gene>
    <name evidence="8" type="ORF">KME60_24545</name>
</gene>
<evidence type="ECO:0000313" key="9">
    <source>
        <dbReference type="Proteomes" id="UP000729701"/>
    </source>
</evidence>
<proteinExistence type="inferred from homology"/>
<feature type="chain" id="PRO_5037807084" evidence="6">
    <location>
        <begin position="30"/>
        <end position="704"/>
    </location>
</feature>
<evidence type="ECO:0000313" key="8">
    <source>
        <dbReference type="EMBL" id="MBW4670498.1"/>
    </source>
</evidence>
<comment type="caution">
    <text evidence="8">The sequence shown here is derived from an EMBL/GenBank/DDBJ whole genome shotgun (WGS) entry which is preliminary data.</text>
</comment>
<reference evidence="8" key="1">
    <citation type="submission" date="2021-05" db="EMBL/GenBank/DDBJ databases">
        <authorList>
            <person name="Pietrasiak N."/>
            <person name="Ward R."/>
            <person name="Stajich J.E."/>
            <person name="Kurbessoian T."/>
        </authorList>
    </citation>
    <scope>NUCLEOTIDE SEQUENCE</scope>
    <source>
        <strain evidence="8">GSE-NOS-MK-12-04C</strain>
    </source>
</reference>
<dbReference type="InterPro" id="IPR050131">
    <property type="entry name" value="Peptidase_S8_subtilisin-like"/>
</dbReference>
<dbReference type="Gene3D" id="3.40.50.200">
    <property type="entry name" value="Peptidase S8/S53 domain"/>
    <property type="match status" value="1"/>
</dbReference>
<dbReference type="GO" id="GO:0006508">
    <property type="term" value="P:proteolysis"/>
    <property type="evidence" value="ECO:0007669"/>
    <property type="project" value="UniProtKB-KW"/>
</dbReference>
<keyword evidence="6" id="KW-0732">Signal</keyword>
<evidence type="ECO:0000256" key="6">
    <source>
        <dbReference type="SAM" id="SignalP"/>
    </source>
</evidence>
<evidence type="ECO:0000259" key="7">
    <source>
        <dbReference type="Pfam" id="PF00082"/>
    </source>
</evidence>
<evidence type="ECO:0000256" key="5">
    <source>
        <dbReference type="PROSITE-ProRule" id="PRU01240"/>
    </source>
</evidence>
<feature type="active site" description="Charge relay system" evidence="5">
    <location>
        <position position="429"/>
    </location>
</feature>
<dbReference type="InterPro" id="IPR000209">
    <property type="entry name" value="Peptidase_S8/S53_dom"/>
</dbReference>
<feature type="signal peptide" evidence="6">
    <location>
        <begin position="1"/>
        <end position="29"/>
    </location>
</feature>
<dbReference type="PANTHER" id="PTHR43806">
    <property type="entry name" value="PEPTIDASE S8"/>
    <property type="match status" value="1"/>
</dbReference>
<name>A0A951UU98_9CYAN</name>
<evidence type="ECO:0000256" key="3">
    <source>
        <dbReference type="ARBA" id="ARBA00022801"/>
    </source>
</evidence>
<dbReference type="PRINTS" id="PR00723">
    <property type="entry name" value="SUBTILISIN"/>
</dbReference>
<dbReference type="PROSITE" id="PS00138">
    <property type="entry name" value="SUBTILASE_SER"/>
    <property type="match status" value="1"/>
</dbReference>
<dbReference type="PANTHER" id="PTHR43806:SF11">
    <property type="entry name" value="CEREVISIN-RELATED"/>
    <property type="match status" value="1"/>
</dbReference>
<evidence type="ECO:0000256" key="1">
    <source>
        <dbReference type="ARBA" id="ARBA00011073"/>
    </source>
</evidence>
<dbReference type="Pfam" id="PF00082">
    <property type="entry name" value="Peptidase_S8"/>
    <property type="match status" value="1"/>
</dbReference>
<dbReference type="InterPro" id="IPR036852">
    <property type="entry name" value="Peptidase_S8/S53_dom_sf"/>
</dbReference>
<dbReference type="InterPro" id="IPR015500">
    <property type="entry name" value="Peptidase_S8_subtilisin-rel"/>
</dbReference>
<dbReference type="Proteomes" id="UP000729701">
    <property type="component" value="Unassembled WGS sequence"/>
</dbReference>
<sequence>MKNIFPGLFLTSSIWALTSIFSLNTIASAQPAQVVNNNELFYIYKGQRIPLNQRQDAIAVSFKNNTRNITPLYLQLEEDLQGGTRSIASQVAVSPLSGNYAVVTLPTGVRDAAIQQKIQQQPYVEASLPVLTRNQTQETIVLPNEIIINFQPGTSDSEKQTILQQNNLAIIRPLRFNRNIYIVKSTTASGVSILNVANQLNQVKGVNSAAPNFIQSVSDPMRQQAIKRLNTQGINKQNKDITPTTDLLGWQWHLDSTPIKQCLEQKLSSFDSLQSCLKTQTAQTKSNVPRTDMRVTDAWKHSKGGQGVVVAVIDSLIQWNHPDLQNSLYTVQNSDKCPGEVHGWDFSEPSDSSKPCEIGDPDTRMSPLELTILKRKFQNTFKLSDQQLLSQYSKQANEVKQANPKLSQKEQAEIVRYLIRSHEVGSEFHGTWVSGVIAAKPQQNTQGVIGVAPNAKILPVRVFGLNGSIFTSAYIEAIGYAADRGADVINLSLGASLPTDVEEQALAQLLEANPKLVIVASSGNENSTKIAYPSGYAGVLSVGASNLFGDRAPYSNYGNGLGVVAPGGDLDAPGWLGGIPTTGGTWVDGFWQGLSNPTSRWSPVIDLRGKYWWVQGTSFSSPAVAGVVALMKGEDTNRKLSRQELINILKSTASYDGLSISKEEEQMYRSQIDKGAVPSSVTDKQYFFGSGLINADAAISAVQK</sequence>
<evidence type="ECO:0000256" key="4">
    <source>
        <dbReference type="ARBA" id="ARBA00022825"/>
    </source>
</evidence>
<dbReference type="PROSITE" id="PS51892">
    <property type="entry name" value="SUBTILASE"/>
    <property type="match status" value="1"/>
</dbReference>
<dbReference type="InterPro" id="IPR023828">
    <property type="entry name" value="Peptidase_S8_Ser-AS"/>
</dbReference>
<keyword evidence="2 5" id="KW-0645">Protease</keyword>
<keyword evidence="3 5" id="KW-0378">Hydrolase</keyword>
<accession>A0A951UU98</accession>
<feature type="active site" description="Charge relay system" evidence="5">
    <location>
        <position position="314"/>
    </location>
</feature>
<evidence type="ECO:0000256" key="2">
    <source>
        <dbReference type="ARBA" id="ARBA00022670"/>
    </source>
</evidence>
<dbReference type="SUPFAM" id="SSF52743">
    <property type="entry name" value="Subtilisin-like"/>
    <property type="match status" value="1"/>
</dbReference>
<dbReference type="GO" id="GO:0004252">
    <property type="term" value="F:serine-type endopeptidase activity"/>
    <property type="evidence" value="ECO:0007669"/>
    <property type="project" value="UniProtKB-UniRule"/>
</dbReference>
<dbReference type="EMBL" id="JAHHGZ010000031">
    <property type="protein sequence ID" value="MBW4670498.1"/>
    <property type="molecule type" value="Genomic_DNA"/>
</dbReference>